<comment type="caution">
    <text evidence="1">The sequence shown here is derived from an EMBL/GenBank/DDBJ whole genome shotgun (WGS) entry which is preliminary data.</text>
</comment>
<reference evidence="1 2" key="1">
    <citation type="submission" date="2024-05" db="EMBL/GenBank/DDBJ databases">
        <authorList>
            <person name="Duchaud E."/>
        </authorList>
    </citation>
    <scope>NUCLEOTIDE SEQUENCE [LARGE SCALE GENOMIC DNA]</scope>
    <source>
        <strain evidence="1">Ena-SAMPLE-TAB-13-05-2024-13:56:06:370-140305</strain>
    </source>
</reference>
<proteinExistence type="predicted"/>
<evidence type="ECO:0000313" key="2">
    <source>
        <dbReference type="Proteomes" id="UP001497602"/>
    </source>
</evidence>
<accession>A0ABM9PRM4</accession>
<dbReference type="InterPro" id="IPR038712">
    <property type="entry name" value="PixA-like_sf"/>
</dbReference>
<protein>
    <submittedName>
        <fullName evidence="1">Inclusion body protein</fullName>
    </submittedName>
</protein>
<sequence>MSNSTWIINTLVNTDYLKLVKKGGTWSHPVGGGQLFNDNVYFVATKVDKNGKVSKLVGGNDNNFKLKVKPRDTIKWIVSPSNPTNDDNYGIVMYGFAKGSKWEGSLTLPSSDNEEIQFVELTHGFDDIDEPKDKYLKGSSAQISVPDTHVLASPNYGDTISYHLKLILVDLTDPKNPKPINYIIVDPKFIIEK</sequence>
<dbReference type="Proteomes" id="UP001497602">
    <property type="component" value="Unassembled WGS sequence"/>
</dbReference>
<dbReference type="EMBL" id="CAXJRC010000045">
    <property type="protein sequence ID" value="CAL2108443.1"/>
    <property type="molecule type" value="Genomic_DNA"/>
</dbReference>
<keyword evidence="2" id="KW-1185">Reference proteome</keyword>
<dbReference type="RefSeq" id="WP_348707129.1">
    <property type="nucleotide sequence ID" value="NZ_CAXIYA010000040.1"/>
</dbReference>
<organism evidence="1 2">
    <name type="scientific">Tenacibaculum vairaonense</name>
    <dbReference type="NCBI Taxonomy" id="3137860"/>
    <lineage>
        <taxon>Bacteria</taxon>
        <taxon>Pseudomonadati</taxon>
        <taxon>Bacteroidota</taxon>
        <taxon>Flavobacteriia</taxon>
        <taxon>Flavobacteriales</taxon>
        <taxon>Flavobacteriaceae</taxon>
        <taxon>Tenacibaculum</taxon>
    </lineage>
</organism>
<gene>
    <name evidence="1" type="ORF">T190115A13A_80018</name>
</gene>
<name>A0ABM9PRM4_9FLAO</name>
<evidence type="ECO:0000313" key="1">
    <source>
        <dbReference type="EMBL" id="CAL2108443.1"/>
    </source>
</evidence>
<dbReference type="Gene3D" id="2.60.40.3910">
    <property type="entry name" value="Inclusion body protein"/>
    <property type="match status" value="1"/>
</dbReference>